<dbReference type="PROSITE" id="PS51257">
    <property type="entry name" value="PROKAR_LIPOPROTEIN"/>
    <property type="match status" value="1"/>
</dbReference>
<proteinExistence type="predicted"/>
<protein>
    <recommendedName>
        <fullName evidence="3">Lipoprotein</fullName>
    </recommendedName>
</protein>
<sequence>MKEKITIIILSFFLFQSCKTDNEKIRDSFREKYLTELFSIYKGYSIGKYYIIYNLDHNFTLGTVDIELYDESLNDFNKDGTQDMWAKITDTSDGGNEFMVSYGIVQIKSPKNIDYIGYFGFSDFSNYIYNIEGFKNKTPIIKISTSHQSNINKFPIYHINTHLGFKNGKIISLNYIDCAMSAMKNKRIFKEEYKTNYDIDPAFNQLKLEFYKEEGFEYAFSINGCNNFLLKMYVLGNQNEAVLKEKLLNTAIYKTRFKTIAKHIKNNKITVTDYFNNEREVICNECVSTKFTENKKGKNRLDISYLKRN</sequence>
<evidence type="ECO:0008006" key="3">
    <source>
        <dbReference type="Google" id="ProtNLM"/>
    </source>
</evidence>
<organism evidence="1 2">
    <name type="scientific">Tenacibaculum finnmarkense genomovar ulcerans</name>
    <dbReference type="NCBI Taxonomy" id="2781388"/>
    <lineage>
        <taxon>Bacteria</taxon>
        <taxon>Pseudomonadati</taxon>
        <taxon>Bacteroidota</taxon>
        <taxon>Flavobacteriia</taxon>
        <taxon>Flavobacteriales</taxon>
        <taxon>Flavobacteriaceae</taxon>
        <taxon>Tenacibaculum</taxon>
        <taxon>Tenacibaculum finnmarkense</taxon>
    </lineage>
</organism>
<dbReference type="EMBL" id="OENE01000004">
    <property type="protein sequence ID" value="SOS58221.1"/>
    <property type="molecule type" value="Genomic_DNA"/>
</dbReference>
<dbReference type="Proteomes" id="UP000490060">
    <property type="component" value="Unassembled WGS sequence"/>
</dbReference>
<reference evidence="1 2" key="1">
    <citation type="submission" date="2017-11" db="EMBL/GenBank/DDBJ databases">
        <authorList>
            <person name="Duchaud E."/>
        </authorList>
    </citation>
    <scope>NUCLEOTIDE SEQUENCE [LARGE SCALE GENOMIC DNA]</scope>
    <source>
        <strain evidence="1 2">TNO010</strain>
    </source>
</reference>
<evidence type="ECO:0000313" key="2">
    <source>
        <dbReference type="Proteomes" id="UP000490060"/>
    </source>
</evidence>
<dbReference type="RefSeq" id="WP_172504784.1">
    <property type="nucleotide sequence ID" value="NZ_OENE01000004.1"/>
</dbReference>
<gene>
    <name evidence="1" type="ORF">TNO010_120023</name>
</gene>
<dbReference type="AlphaFoldDB" id="A0A2I2LF80"/>
<evidence type="ECO:0000313" key="1">
    <source>
        <dbReference type="EMBL" id="SOS58221.1"/>
    </source>
</evidence>
<name>A0A2I2LF80_9FLAO</name>
<accession>A0A2I2LF80</accession>